<proteinExistence type="predicted"/>
<protein>
    <submittedName>
        <fullName evidence="2">Mu transposase C-terminal domain-containing protein</fullName>
    </submittedName>
</protein>
<evidence type="ECO:0000259" key="1">
    <source>
        <dbReference type="PROSITE" id="PS50994"/>
    </source>
</evidence>
<comment type="caution">
    <text evidence="2">The sequence shown here is derived from an EMBL/GenBank/DDBJ whole genome shotgun (WGS) entry which is preliminary data.</text>
</comment>
<dbReference type="RefSeq" id="WP_390309100.1">
    <property type="nucleotide sequence ID" value="NZ_JBHSNQ010000051.1"/>
</dbReference>
<dbReference type="InterPro" id="IPR001584">
    <property type="entry name" value="Integrase_cat-core"/>
</dbReference>
<reference evidence="3" key="1">
    <citation type="journal article" date="2019" name="Int. J. Syst. Evol. Microbiol.">
        <title>The Global Catalogue of Microorganisms (GCM) 10K type strain sequencing project: providing services to taxonomists for standard genome sequencing and annotation.</title>
        <authorList>
            <consortium name="The Broad Institute Genomics Platform"/>
            <consortium name="The Broad Institute Genome Sequencing Center for Infectious Disease"/>
            <person name="Wu L."/>
            <person name="Ma J."/>
        </authorList>
    </citation>
    <scope>NUCLEOTIDE SEQUENCE [LARGE SCALE GENOMIC DNA]</scope>
    <source>
        <strain evidence="3">CCUG 56331</strain>
    </source>
</reference>
<dbReference type="PROSITE" id="PS50994">
    <property type="entry name" value="INTEGRASE"/>
    <property type="match status" value="1"/>
</dbReference>
<accession>A0ABW0RBH6</accession>
<dbReference type="InterPro" id="IPR036397">
    <property type="entry name" value="RNaseH_sf"/>
</dbReference>
<keyword evidence="3" id="KW-1185">Reference proteome</keyword>
<organism evidence="2 3">
    <name type="scientific">Ureibacillus suwonensis</name>
    <dbReference type="NCBI Taxonomy" id="313007"/>
    <lineage>
        <taxon>Bacteria</taxon>
        <taxon>Bacillati</taxon>
        <taxon>Bacillota</taxon>
        <taxon>Bacilli</taxon>
        <taxon>Bacillales</taxon>
        <taxon>Caryophanaceae</taxon>
        <taxon>Ureibacillus</taxon>
    </lineage>
</organism>
<sequence>MQLAVNMLLKCSESNLIERIVWLDDQYCYVVNINEASFPYQLTLEEVIESLQNETKVIVEQDPFVISVEDHELTEAELSKREFAWAIIQSIYVIPAIFDSKLRAQLIKEASEDFGVTKKTVRQYLKRYWARGMTKNSLLPDYMNCGKTISQEKSFTKKPGRPTIYDSAIKRAPVTEEWKKIFRGALEKHYFIKSKPSLKYAYQQMLKESFSKKDFQSGVKVLDLDNAIPTFDQFYYWYRKWYKADYVVRKREGQREYLKNYRAIIGSATEDAKSIGVFAIDATIGDIYLVSTLDKNNVVGRPTIYLIVDIFSRAIVGVSVTLMNMSGESVRVALANCFDNKQAFCKRVLNMDIGEGDWPMHYIPHTILADRGSELISDSLTSLTENLNIKLSNIGPYRPELKGICESYFGILQQHLAPFLPGAVQKDFNKRGGKDYRKLAVLNIQQYTQILVRCIIYYNHRYLEGYPLSKAMIEQNVFPTPIEIFKWGLSRGNGRLIQLSSEQIRSNVLPTGDATVTAKGIRFAGLYYSSKQALKENWFSQARIKGSYKIKIQYDPQDVSVIYLRHDRRNYEVCHLVEYQSMYKNVTLEEVRLLQLNRNQQQADFEHVELNYQIQLAQEIEAIVQQAKAEDDSSLPKDIKAIRHNRKMEKELLINSKYEPNNEPPVFHITPIQKNKLSLFQAKQKEALDDDYQT</sequence>
<dbReference type="Gene3D" id="3.30.420.10">
    <property type="entry name" value="Ribonuclease H-like superfamily/Ribonuclease H"/>
    <property type="match status" value="1"/>
</dbReference>
<evidence type="ECO:0000313" key="3">
    <source>
        <dbReference type="Proteomes" id="UP001595978"/>
    </source>
</evidence>
<dbReference type="SUPFAM" id="SSF53098">
    <property type="entry name" value="Ribonuclease H-like"/>
    <property type="match status" value="1"/>
</dbReference>
<feature type="domain" description="Integrase catalytic" evidence="1">
    <location>
        <begin position="269"/>
        <end position="489"/>
    </location>
</feature>
<gene>
    <name evidence="2" type="ORF">ACFPOH_06490</name>
</gene>
<dbReference type="Proteomes" id="UP001595978">
    <property type="component" value="Unassembled WGS sequence"/>
</dbReference>
<evidence type="ECO:0000313" key="2">
    <source>
        <dbReference type="EMBL" id="MFC5541427.1"/>
    </source>
</evidence>
<dbReference type="EMBL" id="JBHSNQ010000051">
    <property type="protein sequence ID" value="MFC5541427.1"/>
    <property type="molecule type" value="Genomic_DNA"/>
</dbReference>
<dbReference type="Pfam" id="PF09299">
    <property type="entry name" value="Mu-transpos_C"/>
    <property type="match status" value="1"/>
</dbReference>
<dbReference type="InterPro" id="IPR015378">
    <property type="entry name" value="Transposase-like_Mu_C"/>
</dbReference>
<name>A0ABW0RBH6_9BACL</name>
<dbReference type="InterPro" id="IPR012337">
    <property type="entry name" value="RNaseH-like_sf"/>
</dbReference>